<feature type="domain" description="Transcriptional factor DELLA N-terminal" evidence="5">
    <location>
        <begin position="88"/>
        <end position="151"/>
    </location>
</feature>
<dbReference type="InterPro" id="IPR005202">
    <property type="entry name" value="TF_GRAS"/>
</dbReference>
<dbReference type="InterPro" id="IPR021914">
    <property type="entry name" value="TF_DELLA_N"/>
</dbReference>
<dbReference type="EMBL" id="KJ158987">
    <property type="protein sequence ID" value="AHW42471.1"/>
    <property type="molecule type" value="mRNA"/>
</dbReference>
<feature type="compositionally biased region" description="Low complexity" evidence="4">
    <location>
        <begin position="283"/>
        <end position="303"/>
    </location>
</feature>
<dbReference type="InterPro" id="IPR038088">
    <property type="entry name" value="DELLA_N_sf"/>
</dbReference>
<dbReference type="SMART" id="SM01129">
    <property type="entry name" value="DELLA"/>
    <property type="match status" value="1"/>
</dbReference>
<evidence type="ECO:0000256" key="2">
    <source>
        <dbReference type="ARBA" id="ARBA00023015"/>
    </source>
</evidence>
<dbReference type="AlphaFoldDB" id="X5CHV1"/>
<dbReference type="Pfam" id="PF03514">
    <property type="entry name" value="GRAS"/>
    <property type="match status" value="1"/>
</dbReference>
<keyword evidence="2" id="KW-0805">Transcription regulation</keyword>
<keyword evidence="3" id="KW-0804">Transcription</keyword>
<feature type="compositionally biased region" description="Gly residues" evidence="4">
    <location>
        <begin position="58"/>
        <end position="67"/>
    </location>
</feature>
<evidence type="ECO:0000256" key="4">
    <source>
        <dbReference type="SAM" id="MobiDB-lite"/>
    </source>
</evidence>
<dbReference type="Pfam" id="PF12041">
    <property type="entry name" value="DELLA"/>
    <property type="match status" value="1"/>
</dbReference>
<evidence type="ECO:0000259" key="5">
    <source>
        <dbReference type="Pfam" id="PF12041"/>
    </source>
</evidence>
<sequence>MKRQHFQLQQQQQPQPNGHGRCCSTVPVHPNPVSMPGSGPPPPSPRTTATAPAAGAAAAGGGGGSGSCKGKEVVLKDTSKQGVGVDMELASMGYSVKSSELEQVAHRLEQLEMMMCNGQEDGIISHLSSEAVHYNPSDLGGWIESMLSELHVPILPPTDQPFQFPQAAADQSSTVREASNSVPESSTSTSKGTRSAQNVEQDQQYRLNGSGAGAGVGLFEPPEVLDRSEFQLHGYPGQGGVRDNGIDRMFSNYGGLFSQVLDVSDLLVDDPDVLQEPPPQEASPSTLLLQSSSNSSLEVQSGLDHLEEDVTGREQKRYRVCDPQLSERTVVVMGADPHESGVRLVHTLMACAEAVQRGNLAIAREMVKEVRILASAQGGAMSKVATYFAEALARRIYGFLPQDTLRFNQNDPLSDFLQFHFYQTCPYLKFAHFIANQAILDAFSGHQQVHVIDFNLKQGIQWPALIQALALRPGGPPAFRLTGIGPPQPDGTDALQEVGTRLHQFAESVNVKFSFRGYVATSLADIKPWMLDARPELEAVAVNSILELHRLLEDPIPGRHSAIDRVLASIWSLKPKILTVVEQEADHNRPVFLDRFTEALHYYSTVFDSLEARGLQAQSEEQVMSEVYLGREICNIVACERSERVKRHEPLLNWSVRLRNAGFWPIPLGSNAFKQASMLLSLFSGGEGYRVEENNGCLTLGWHSRPLIAASAWQRC</sequence>
<evidence type="ECO:0000256" key="1">
    <source>
        <dbReference type="ARBA" id="ARBA00010273"/>
    </source>
</evidence>
<feature type="region of interest" description="Disordered" evidence="4">
    <location>
        <begin position="270"/>
        <end position="305"/>
    </location>
</feature>
<feature type="region of interest" description="Disordered" evidence="4">
    <location>
        <begin position="1"/>
        <end position="69"/>
    </location>
</feature>
<reference evidence="6" key="1">
    <citation type="submission" date="2014-01" db="EMBL/GenBank/DDBJ databases">
        <title>Isolation and expression analysis of gibberellin metabolism genes in developing male and female cones of Pinus tabuliformis.</title>
        <authorList>
            <person name="Niu S."/>
            <person name="Li W."/>
            <person name="Chen X."/>
        </authorList>
    </citation>
    <scope>NUCLEOTIDE SEQUENCE</scope>
</reference>
<protein>
    <submittedName>
        <fullName evidence="6">DPL</fullName>
    </submittedName>
</protein>
<feature type="compositionally biased region" description="Low complexity" evidence="4">
    <location>
        <begin position="46"/>
        <end position="57"/>
    </location>
</feature>
<dbReference type="FunFam" id="1.10.10.1290:FF:000001">
    <property type="entry name" value="DELLA protein GAI"/>
    <property type="match status" value="1"/>
</dbReference>
<evidence type="ECO:0000313" key="6">
    <source>
        <dbReference type="EMBL" id="AHW42471.1"/>
    </source>
</evidence>
<organism evidence="6">
    <name type="scientific">Pinus tabuliformis</name>
    <name type="common">Chinese red pine</name>
    <name type="synonym">Pinus leucosperma</name>
    <dbReference type="NCBI Taxonomy" id="88731"/>
    <lineage>
        <taxon>Eukaryota</taxon>
        <taxon>Viridiplantae</taxon>
        <taxon>Streptophyta</taxon>
        <taxon>Embryophyta</taxon>
        <taxon>Tracheophyta</taxon>
        <taxon>Spermatophyta</taxon>
        <taxon>Pinopsida</taxon>
        <taxon>Pinidae</taxon>
        <taxon>Conifers I</taxon>
        <taxon>Pinales</taxon>
        <taxon>Pinaceae</taxon>
        <taxon>Pinus</taxon>
        <taxon>Pinus subgen. Pinus</taxon>
    </lineage>
</organism>
<evidence type="ECO:0000256" key="3">
    <source>
        <dbReference type="ARBA" id="ARBA00023163"/>
    </source>
</evidence>
<feature type="compositionally biased region" description="Low complexity" evidence="4">
    <location>
        <begin position="160"/>
        <end position="171"/>
    </location>
</feature>
<dbReference type="PROSITE" id="PS50985">
    <property type="entry name" value="GRAS"/>
    <property type="match status" value="1"/>
</dbReference>
<comment type="similarity">
    <text evidence="1">Belongs to the GRAS family. DELLA subfamily.</text>
</comment>
<accession>X5CHV1</accession>
<feature type="region of interest" description="Disordered" evidence="4">
    <location>
        <begin position="158"/>
        <end position="199"/>
    </location>
</feature>
<feature type="compositionally biased region" description="Polar residues" evidence="4">
    <location>
        <begin position="172"/>
        <end position="184"/>
    </location>
</feature>
<dbReference type="PANTHER" id="PTHR31636">
    <property type="entry name" value="OSJNBA0084A10.13 PROTEIN-RELATED"/>
    <property type="match status" value="1"/>
</dbReference>
<feature type="compositionally biased region" description="Low complexity" evidence="4">
    <location>
        <begin position="1"/>
        <end position="15"/>
    </location>
</feature>
<dbReference type="Gene3D" id="1.10.10.1290">
    <property type="entry name" value="Transcriptional regulator DELLA, N-terminal domain"/>
    <property type="match status" value="1"/>
</dbReference>
<proteinExistence type="evidence at transcript level"/>
<name>X5CHV1_PINTB</name>